<evidence type="ECO:0000313" key="3">
    <source>
        <dbReference type="Proteomes" id="UP001150217"/>
    </source>
</evidence>
<feature type="transmembrane region" description="Helical" evidence="1">
    <location>
        <begin position="61"/>
        <end position="81"/>
    </location>
</feature>
<reference evidence="2" key="1">
    <citation type="submission" date="2022-08" db="EMBL/GenBank/DDBJ databases">
        <title>A Global Phylogenomic Analysis of the Shiitake Genus Lentinula.</title>
        <authorList>
            <consortium name="DOE Joint Genome Institute"/>
            <person name="Sierra-Patev S."/>
            <person name="Min B."/>
            <person name="Naranjo-Ortiz M."/>
            <person name="Looney B."/>
            <person name="Konkel Z."/>
            <person name="Slot J.C."/>
            <person name="Sakamoto Y."/>
            <person name="Steenwyk J.L."/>
            <person name="Rokas A."/>
            <person name="Carro J."/>
            <person name="Camarero S."/>
            <person name="Ferreira P."/>
            <person name="Molpeceres G."/>
            <person name="Ruiz-Duenas F.J."/>
            <person name="Serrano A."/>
            <person name="Henrissat B."/>
            <person name="Drula E."/>
            <person name="Hughes K.W."/>
            <person name="Mata J.L."/>
            <person name="Ishikawa N.K."/>
            <person name="Vargas-Isla R."/>
            <person name="Ushijima S."/>
            <person name="Smith C.A."/>
            <person name="Ahrendt S."/>
            <person name="Andreopoulos W."/>
            <person name="He G."/>
            <person name="Labutti K."/>
            <person name="Lipzen A."/>
            <person name="Ng V."/>
            <person name="Riley R."/>
            <person name="Sandor L."/>
            <person name="Barry K."/>
            <person name="Martinez A.T."/>
            <person name="Xiao Y."/>
            <person name="Gibbons J.G."/>
            <person name="Terashima K."/>
            <person name="Grigoriev I.V."/>
            <person name="Hibbett D.S."/>
        </authorList>
    </citation>
    <scope>NUCLEOTIDE SEQUENCE</scope>
    <source>
        <strain evidence="2">RHP3577 ss4</strain>
    </source>
</reference>
<sequence length="85" mass="9434">MNSLCKHLFDFRETSPRTACSSELRSAELLGYYGNPVMCAPIICIGACTSLSFIPIPGRRLIMILLFYGIACTACIKTHGYRRAQ</sequence>
<dbReference type="EMBL" id="JANVFT010000046">
    <property type="protein sequence ID" value="KAJ4488644.1"/>
    <property type="molecule type" value="Genomic_DNA"/>
</dbReference>
<dbReference type="Proteomes" id="UP001150217">
    <property type="component" value="Unassembled WGS sequence"/>
</dbReference>
<evidence type="ECO:0000313" key="2">
    <source>
        <dbReference type="EMBL" id="KAJ4488644.1"/>
    </source>
</evidence>
<keyword evidence="1" id="KW-0472">Membrane</keyword>
<keyword evidence="1" id="KW-0812">Transmembrane</keyword>
<comment type="caution">
    <text evidence="2">The sequence shown here is derived from an EMBL/GenBank/DDBJ whole genome shotgun (WGS) entry which is preliminary data.</text>
</comment>
<feature type="transmembrane region" description="Helical" evidence="1">
    <location>
        <begin position="32"/>
        <end position="54"/>
    </location>
</feature>
<keyword evidence="1" id="KW-1133">Transmembrane helix</keyword>
<gene>
    <name evidence="2" type="ORF">C8R41DRAFT_405826</name>
</gene>
<name>A0ABQ8VI24_9AGAR</name>
<evidence type="ECO:0000256" key="1">
    <source>
        <dbReference type="SAM" id="Phobius"/>
    </source>
</evidence>
<accession>A0ABQ8VI24</accession>
<keyword evidence="3" id="KW-1185">Reference proteome</keyword>
<organism evidence="2 3">
    <name type="scientific">Lentinula lateritia</name>
    <dbReference type="NCBI Taxonomy" id="40482"/>
    <lineage>
        <taxon>Eukaryota</taxon>
        <taxon>Fungi</taxon>
        <taxon>Dikarya</taxon>
        <taxon>Basidiomycota</taxon>
        <taxon>Agaricomycotina</taxon>
        <taxon>Agaricomycetes</taxon>
        <taxon>Agaricomycetidae</taxon>
        <taxon>Agaricales</taxon>
        <taxon>Marasmiineae</taxon>
        <taxon>Omphalotaceae</taxon>
        <taxon>Lentinula</taxon>
    </lineage>
</organism>
<proteinExistence type="predicted"/>
<protein>
    <submittedName>
        <fullName evidence="2">Uncharacterized protein</fullName>
    </submittedName>
</protein>